<dbReference type="Proteomes" id="UP001250662">
    <property type="component" value="Unassembled WGS sequence"/>
</dbReference>
<sequence length="177" mass="20125">MKTQLNQSIRIVISLAVTLLIWGHIAWDYVHGGIPTHYILHNKDLPGIPNWWGGLVLPLITYFLLFRIQQRIKKPASKETLQKIGLRFLSGLIFAVTISICYMQDIQIVDFIMGLVFLMAFIFPIYKSEYFLGWVLGASFTFGAIIPIGFGSLLCLVFFIIYHLVGFIKSLLKSKGN</sequence>
<evidence type="ECO:0000313" key="2">
    <source>
        <dbReference type="EMBL" id="MDT0621945.1"/>
    </source>
</evidence>
<name>A0ABU3BIF8_9FLAO</name>
<keyword evidence="1" id="KW-1133">Transmembrane helix</keyword>
<accession>A0ABU3BIF8</accession>
<organism evidence="2 3">
    <name type="scientific">Croceitalea vernalis</name>
    <dbReference type="NCBI Taxonomy" id="3075599"/>
    <lineage>
        <taxon>Bacteria</taxon>
        <taxon>Pseudomonadati</taxon>
        <taxon>Bacteroidota</taxon>
        <taxon>Flavobacteriia</taxon>
        <taxon>Flavobacteriales</taxon>
        <taxon>Flavobacteriaceae</taxon>
        <taxon>Croceitalea</taxon>
    </lineage>
</organism>
<protein>
    <submittedName>
        <fullName evidence="2">Uncharacterized protein</fullName>
    </submittedName>
</protein>
<dbReference type="RefSeq" id="WP_311385558.1">
    <property type="nucleotide sequence ID" value="NZ_JAVRHU010000002.1"/>
</dbReference>
<comment type="caution">
    <text evidence="2">The sequence shown here is derived from an EMBL/GenBank/DDBJ whole genome shotgun (WGS) entry which is preliminary data.</text>
</comment>
<feature type="transmembrane region" description="Helical" evidence="1">
    <location>
        <begin position="132"/>
        <end position="165"/>
    </location>
</feature>
<feature type="transmembrane region" description="Helical" evidence="1">
    <location>
        <begin position="108"/>
        <end position="126"/>
    </location>
</feature>
<keyword evidence="3" id="KW-1185">Reference proteome</keyword>
<dbReference type="EMBL" id="JAVRHU010000002">
    <property type="protein sequence ID" value="MDT0621945.1"/>
    <property type="molecule type" value="Genomic_DNA"/>
</dbReference>
<keyword evidence="1" id="KW-0472">Membrane</keyword>
<feature type="transmembrane region" description="Helical" evidence="1">
    <location>
        <begin position="12"/>
        <end position="30"/>
    </location>
</feature>
<reference evidence="2 3" key="1">
    <citation type="submission" date="2023-09" db="EMBL/GenBank/DDBJ databases">
        <authorList>
            <person name="Rey-Velasco X."/>
        </authorList>
    </citation>
    <scope>NUCLEOTIDE SEQUENCE [LARGE SCALE GENOMIC DNA]</scope>
    <source>
        <strain evidence="2 3">P007</strain>
    </source>
</reference>
<feature type="transmembrane region" description="Helical" evidence="1">
    <location>
        <begin position="50"/>
        <end position="68"/>
    </location>
</feature>
<proteinExistence type="predicted"/>
<keyword evidence="1" id="KW-0812">Transmembrane</keyword>
<gene>
    <name evidence="2" type="ORF">RM520_09915</name>
</gene>
<evidence type="ECO:0000256" key="1">
    <source>
        <dbReference type="SAM" id="Phobius"/>
    </source>
</evidence>
<evidence type="ECO:0000313" key="3">
    <source>
        <dbReference type="Proteomes" id="UP001250662"/>
    </source>
</evidence>